<dbReference type="Gene3D" id="3.30.760.10">
    <property type="entry name" value="RNA Cap, Translation Initiation Factor Eif4e"/>
    <property type="match status" value="1"/>
</dbReference>
<proteinExistence type="inferred from homology"/>
<dbReference type="SUPFAM" id="SSF55418">
    <property type="entry name" value="eIF4e-like"/>
    <property type="match status" value="1"/>
</dbReference>
<dbReference type="EMBL" id="BQXS01010951">
    <property type="protein sequence ID" value="GKT35246.1"/>
    <property type="molecule type" value="Genomic_DNA"/>
</dbReference>
<dbReference type="Proteomes" id="UP001057375">
    <property type="component" value="Unassembled WGS sequence"/>
</dbReference>
<dbReference type="PANTHER" id="PTHR11960">
    <property type="entry name" value="EUKARYOTIC TRANSLATION INITIATION FACTOR 4E RELATED"/>
    <property type="match status" value="1"/>
</dbReference>
<keyword evidence="1" id="KW-0648">Protein biosynthesis</keyword>
<accession>A0ABQ5KRZ4</accession>
<comment type="caution">
    <text evidence="2">The sequence shown here is derived from an EMBL/GenBank/DDBJ whole genome shotgun (WGS) entry which is preliminary data.</text>
</comment>
<dbReference type="InterPro" id="IPR001040">
    <property type="entry name" value="TIF_eIF_4E"/>
</dbReference>
<evidence type="ECO:0000313" key="2">
    <source>
        <dbReference type="EMBL" id="GKT35246.1"/>
    </source>
</evidence>
<sequence>MSSSEHLLKQQWSLWFQDMSKDKAIHAGSYQESLKKLLDISTVEEFWGVYESIPACDKLDTCNICLFVKEVAPEWEDPMNSGGYNFTLDLPSQKEQAQDIWKNLLMDLVGHKFPSIDYITGIVLKKRTKDNKARLTVWTTKIKEEIKREIMSFLERETKVRKITAKKVTP</sequence>
<protein>
    <submittedName>
        <fullName evidence="2">Translation Initiation factor eIF- 4e like protein</fullName>
    </submittedName>
</protein>
<keyword evidence="1 2" id="KW-0396">Initiation factor</keyword>
<reference evidence="2" key="1">
    <citation type="submission" date="2022-03" db="EMBL/GenBank/DDBJ databases">
        <title>Draft genome sequence of Aduncisulcus paluster, a free-living microaerophilic Fornicata.</title>
        <authorList>
            <person name="Yuyama I."/>
            <person name="Kume K."/>
            <person name="Tamura T."/>
            <person name="Inagaki Y."/>
            <person name="Hashimoto T."/>
        </authorList>
    </citation>
    <scope>NUCLEOTIDE SEQUENCE</scope>
    <source>
        <strain evidence="2">NY0171</strain>
    </source>
</reference>
<dbReference type="InterPro" id="IPR023398">
    <property type="entry name" value="TIF_eIF4e-like"/>
</dbReference>
<keyword evidence="3" id="KW-1185">Reference proteome</keyword>
<organism evidence="2 3">
    <name type="scientific">Aduncisulcus paluster</name>
    <dbReference type="NCBI Taxonomy" id="2918883"/>
    <lineage>
        <taxon>Eukaryota</taxon>
        <taxon>Metamonada</taxon>
        <taxon>Carpediemonas-like organisms</taxon>
        <taxon>Aduncisulcus</taxon>
    </lineage>
</organism>
<comment type="similarity">
    <text evidence="1">Belongs to the eukaryotic initiation factor 4E family.</text>
</comment>
<dbReference type="GO" id="GO:0003743">
    <property type="term" value="F:translation initiation factor activity"/>
    <property type="evidence" value="ECO:0007669"/>
    <property type="project" value="UniProtKB-KW"/>
</dbReference>
<evidence type="ECO:0000256" key="1">
    <source>
        <dbReference type="RuleBase" id="RU004374"/>
    </source>
</evidence>
<keyword evidence="1" id="KW-0694">RNA-binding</keyword>
<evidence type="ECO:0000313" key="3">
    <source>
        <dbReference type="Proteomes" id="UP001057375"/>
    </source>
</evidence>
<name>A0ABQ5KRZ4_9EUKA</name>
<gene>
    <name evidence="2" type="ORF">ADUPG1_008442</name>
</gene>
<dbReference type="Pfam" id="PF01652">
    <property type="entry name" value="IF4E"/>
    <property type="match status" value="1"/>
</dbReference>